<evidence type="ECO:0000313" key="3">
    <source>
        <dbReference type="EMBL" id="MBE1558310.1"/>
    </source>
</evidence>
<reference evidence="3 4" key="1">
    <citation type="submission" date="2020-10" db="EMBL/GenBank/DDBJ databases">
        <title>Sequencing the genomes of 1000 actinobacteria strains.</title>
        <authorList>
            <person name="Klenk H.-P."/>
        </authorList>
    </citation>
    <scope>NUCLEOTIDE SEQUENCE [LARGE SCALE GENOMIC DNA]</scope>
    <source>
        <strain evidence="3 4">DSM 43748</strain>
    </source>
</reference>
<feature type="region of interest" description="Disordered" evidence="1">
    <location>
        <begin position="1"/>
        <end position="21"/>
    </location>
</feature>
<feature type="transmembrane region" description="Helical" evidence="2">
    <location>
        <begin position="152"/>
        <end position="174"/>
    </location>
</feature>
<feature type="transmembrane region" description="Helical" evidence="2">
    <location>
        <begin position="71"/>
        <end position="97"/>
    </location>
</feature>
<feature type="transmembrane region" description="Helical" evidence="2">
    <location>
        <begin position="186"/>
        <end position="205"/>
    </location>
</feature>
<dbReference type="EMBL" id="JADBEF010000001">
    <property type="protein sequence ID" value="MBE1558310.1"/>
    <property type="molecule type" value="Genomic_DNA"/>
</dbReference>
<evidence type="ECO:0000256" key="1">
    <source>
        <dbReference type="SAM" id="MobiDB-lite"/>
    </source>
</evidence>
<gene>
    <name evidence="3" type="ORF">H4W81_001089</name>
</gene>
<accession>A0ABR9K8S8</accession>
<dbReference type="RefSeq" id="WP_192773745.1">
    <property type="nucleotide sequence ID" value="NZ_BAAASY010000003.1"/>
</dbReference>
<keyword evidence="4" id="KW-1185">Reference proteome</keyword>
<keyword evidence="2" id="KW-1133">Transmembrane helix</keyword>
<proteinExistence type="predicted"/>
<dbReference type="Proteomes" id="UP000661607">
    <property type="component" value="Unassembled WGS sequence"/>
</dbReference>
<keyword evidence="2" id="KW-0812">Transmembrane</keyword>
<feature type="transmembrane region" description="Helical" evidence="2">
    <location>
        <begin position="211"/>
        <end position="232"/>
    </location>
</feature>
<sequence length="234" mass="24652">MPDTMLPASPRPVQDEPTPRTVPVSRRLAVVGLIGGALLNGAESIGMRLLLPRQPETGAAKLQAIADSGATYPVLVTLGTLAIPFMCVGFLALTHLLGQRAPRTGRVAVALLLTGMFGFFGMHVLSMVQVPLSQSPDLVQAGALLDRAEAHPLLGLTFLAPFLVGTALGLLVLIVGLLRTKSVPRWVSLTMLAFLVVDFALRNPGPVDAHWLWIVACIGAARAILVSPVPGVDR</sequence>
<evidence type="ECO:0000256" key="2">
    <source>
        <dbReference type="SAM" id="Phobius"/>
    </source>
</evidence>
<feature type="transmembrane region" description="Helical" evidence="2">
    <location>
        <begin position="28"/>
        <end position="51"/>
    </location>
</feature>
<comment type="caution">
    <text evidence="3">The sequence shown here is derived from an EMBL/GenBank/DDBJ whole genome shotgun (WGS) entry which is preliminary data.</text>
</comment>
<evidence type="ECO:0000313" key="4">
    <source>
        <dbReference type="Proteomes" id="UP000661607"/>
    </source>
</evidence>
<organism evidence="3 4">
    <name type="scientific">Nonomuraea africana</name>
    <dbReference type="NCBI Taxonomy" id="46171"/>
    <lineage>
        <taxon>Bacteria</taxon>
        <taxon>Bacillati</taxon>
        <taxon>Actinomycetota</taxon>
        <taxon>Actinomycetes</taxon>
        <taxon>Streptosporangiales</taxon>
        <taxon>Streptosporangiaceae</taxon>
        <taxon>Nonomuraea</taxon>
    </lineage>
</organism>
<name>A0ABR9K8S8_9ACTN</name>
<protein>
    <recommendedName>
        <fullName evidence="5">DUF4386 family protein</fullName>
    </recommendedName>
</protein>
<evidence type="ECO:0008006" key="5">
    <source>
        <dbReference type="Google" id="ProtNLM"/>
    </source>
</evidence>
<feature type="transmembrane region" description="Helical" evidence="2">
    <location>
        <begin position="109"/>
        <end position="132"/>
    </location>
</feature>
<keyword evidence="2" id="KW-0472">Membrane</keyword>